<keyword evidence="4" id="KW-1185">Reference proteome</keyword>
<dbReference type="AlphaFoldDB" id="A0A367F6R1"/>
<dbReference type="InterPro" id="IPR051447">
    <property type="entry name" value="Lipoprotein-release_system"/>
</dbReference>
<protein>
    <submittedName>
        <fullName evidence="3">Uncharacterized protein</fullName>
    </submittedName>
</protein>
<feature type="transmembrane region" description="Helical" evidence="2">
    <location>
        <begin position="873"/>
        <end position="898"/>
    </location>
</feature>
<organism evidence="3 4">
    <name type="scientific">Streptomyces diacarni</name>
    <dbReference type="NCBI Taxonomy" id="2800381"/>
    <lineage>
        <taxon>Bacteria</taxon>
        <taxon>Bacillati</taxon>
        <taxon>Actinomycetota</taxon>
        <taxon>Actinomycetes</taxon>
        <taxon>Kitasatosporales</taxon>
        <taxon>Streptomycetaceae</taxon>
        <taxon>Streptomyces</taxon>
    </lineage>
</organism>
<feature type="transmembrane region" description="Helical" evidence="2">
    <location>
        <begin position="582"/>
        <end position="604"/>
    </location>
</feature>
<feature type="transmembrane region" description="Helical" evidence="2">
    <location>
        <begin position="475"/>
        <end position="492"/>
    </location>
</feature>
<dbReference type="RefSeq" id="WP_114021204.1">
    <property type="nucleotide sequence ID" value="NZ_QOIN01000035.1"/>
</dbReference>
<comment type="caution">
    <text evidence="3">The sequence shown here is derived from an EMBL/GenBank/DDBJ whole genome shotgun (WGS) entry which is preliminary data.</text>
</comment>
<dbReference type="GO" id="GO:0098797">
    <property type="term" value="C:plasma membrane protein complex"/>
    <property type="evidence" value="ECO:0007669"/>
    <property type="project" value="TreeGrafter"/>
</dbReference>
<proteinExistence type="predicted"/>
<feature type="transmembrane region" description="Helical" evidence="2">
    <location>
        <begin position="24"/>
        <end position="46"/>
    </location>
</feature>
<accession>A0A367F6R1</accession>
<feature type="region of interest" description="Disordered" evidence="1">
    <location>
        <begin position="123"/>
        <end position="142"/>
    </location>
</feature>
<keyword evidence="2" id="KW-0472">Membrane</keyword>
<reference evidence="3 4" key="1">
    <citation type="submission" date="2018-06" db="EMBL/GenBank/DDBJ databases">
        <title>Streptomyces reniochalinae sp. nov. and Streptomyces diacarnus sp. nov. from marine sponges.</title>
        <authorList>
            <person name="Li L."/>
        </authorList>
    </citation>
    <scope>NUCLEOTIDE SEQUENCE [LARGE SCALE GENOMIC DNA]</scope>
    <source>
        <strain evidence="3 4">LHW51701</strain>
    </source>
</reference>
<feature type="transmembrane region" description="Helical" evidence="2">
    <location>
        <begin position="427"/>
        <end position="447"/>
    </location>
</feature>
<dbReference type="PANTHER" id="PTHR30489">
    <property type="entry name" value="LIPOPROTEIN-RELEASING SYSTEM TRANSMEMBRANE PROTEIN LOLE"/>
    <property type="match status" value="1"/>
</dbReference>
<evidence type="ECO:0000313" key="3">
    <source>
        <dbReference type="EMBL" id="RCG26048.1"/>
    </source>
</evidence>
<sequence length="964" mass="98177">MPDLARPDGQAAPRGGWLRARLRAAPGAALAFAVLVLATAFVAAALPRAVDASADDALRAAYERARPADRALRATASAAPDAGSPAELRARVAPAAVDRADTALRRAVHAPLRLAAGQAAYGVHNTSPADTDDPALPRPSPDVAPKATLTAQAGLARHATLTRGRMPGPERAREGHLVQAAVTEATARRMHLAPGDTFHLPDRTGTGGSDVTVRITGVLAPHGSREQVAHSPFWNAEQSLARPSLLSIPPAGGGGTPKRYWHFTAFIHPKAAPALLSLRDGAELYFHHPLDTDALAGHQARQAAQDLTRLASGADAARLRESAGVGELTFETGLTETLAAFQRENSAVAPLLLIAALGLATTALMVLLLAALLTAERRADELALLRARGASLAGLAGRLLAESATVAVPAGALGTGLALAATDGTRSTAALTAAAAVTALAALALPVRAALAHRRVRSAPPRGDLTRRRPSRRRTVVEASTFVLAVAAVVALRQRGTGGRNSAQETAATGGADAAGTAGDTDLLLALAPVLVALAAALLLLRCYPLPLRLLERLTARSAGPVAFLGVARAGRAPSSAVSGPALLALLVALTVASFGGTVLTGIAHGRDTAALRAVGADARIEAPGAENLPEGMTEKVRHAPGVDTVTAYRAHDDGELTGVADAVTVALVDAPAYARLTGHDGLPSFSADALVPETSEASTDPLPALMSPGLARKLGNGAEYTDLVLPGLQLPVRPAVIREATPAAQQGDFVVLSRETVARARPDARGTALLAPNTLLAGGQAPHARTLRRLAAAAFPDTDTGPLVSLRAEERAEYADTVLQSGAEHLYTLAVLAAAGYSALAVGLSLAQTAPGRRALLARLRTMGLARRQGRGVLLLESLPLYVLTAAAGAATGLATVPLLGPGIDLSALAGTPDTLPVGLTADAPPLLAPPLALLALATLGLLAQARRGGGAADLRTENQEPA</sequence>
<name>A0A367F6R1_9ACTN</name>
<evidence type="ECO:0000256" key="1">
    <source>
        <dbReference type="SAM" id="MobiDB-lite"/>
    </source>
</evidence>
<feature type="transmembrane region" description="Helical" evidence="2">
    <location>
        <begin position="351"/>
        <end position="374"/>
    </location>
</feature>
<gene>
    <name evidence="3" type="ORF">DTL70_08250</name>
</gene>
<feature type="region of interest" description="Disordered" evidence="1">
    <location>
        <begin position="153"/>
        <end position="174"/>
    </location>
</feature>
<dbReference type="PANTHER" id="PTHR30489:SF0">
    <property type="entry name" value="LIPOPROTEIN-RELEASING SYSTEM TRANSMEMBRANE PROTEIN LOLE"/>
    <property type="match status" value="1"/>
</dbReference>
<evidence type="ECO:0000313" key="4">
    <source>
        <dbReference type="Proteomes" id="UP000252914"/>
    </source>
</evidence>
<dbReference type="EMBL" id="QOIN01000035">
    <property type="protein sequence ID" value="RCG26048.1"/>
    <property type="molecule type" value="Genomic_DNA"/>
</dbReference>
<feature type="transmembrane region" description="Helical" evidence="2">
    <location>
        <begin position="827"/>
        <end position="852"/>
    </location>
</feature>
<feature type="transmembrane region" description="Helical" evidence="2">
    <location>
        <begin position="928"/>
        <end position="947"/>
    </location>
</feature>
<keyword evidence="2" id="KW-1133">Transmembrane helix</keyword>
<evidence type="ECO:0000256" key="2">
    <source>
        <dbReference type="SAM" id="Phobius"/>
    </source>
</evidence>
<keyword evidence="2" id="KW-0812">Transmembrane</keyword>
<dbReference type="Proteomes" id="UP000252914">
    <property type="component" value="Unassembled WGS sequence"/>
</dbReference>
<feature type="transmembrane region" description="Helical" evidence="2">
    <location>
        <begin position="523"/>
        <end position="544"/>
    </location>
</feature>
<dbReference type="GO" id="GO:0044874">
    <property type="term" value="P:lipoprotein localization to outer membrane"/>
    <property type="evidence" value="ECO:0007669"/>
    <property type="project" value="TreeGrafter"/>
</dbReference>